<dbReference type="Proteomes" id="UP000215902">
    <property type="component" value="Unassembled WGS sequence"/>
</dbReference>
<feature type="transmembrane region" description="Helical" evidence="3">
    <location>
        <begin position="315"/>
        <end position="339"/>
    </location>
</feature>
<reference evidence="5 6" key="1">
    <citation type="submission" date="2017-06" db="EMBL/GenBank/DDBJ databases">
        <title>A platform for efficient transgenesis in Macrostomum lignano, a flatworm model organism for stem cell research.</title>
        <authorList>
            <person name="Berezikov E."/>
        </authorList>
    </citation>
    <scope>NUCLEOTIDE SEQUENCE [LARGE SCALE GENOMIC DNA]</scope>
    <source>
        <strain evidence="5">DV1</strain>
        <tissue evidence="5">Whole organism</tissue>
    </source>
</reference>
<keyword evidence="3" id="KW-1133">Transmembrane helix</keyword>
<dbReference type="AlphaFoldDB" id="A0A267F173"/>
<dbReference type="OrthoDB" id="6509908at2759"/>
<feature type="transmembrane region" description="Helical" evidence="3">
    <location>
        <begin position="136"/>
        <end position="157"/>
    </location>
</feature>
<evidence type="ECO:0000256" key="2">
    <source>
        <dbReference type="SAM" id="MobiDB-lite"/>
    </source>
</evidence>
<feature type="domain" description="Major facilitator superfamily (MFS) profile" evidence="4">
    <location>
        <begin position="282"/>
        <end position="540"/>
    </location>
</feature>
<dbReference type="InterPro" id="IPR011701">
    <property type="entry name" value="MFS"/>
</dbReference>
<dbReference type="GO" id="GO:0016020">
    <property type="term" value="C:membrane"/>
    <property type="evidence" value="ECO:0007669"/>
    <property type="project" value="UniProtKB-SubCell"/>
</dbReference>
<dbReference type="Pfam" id="PF07690">
    <property type="entry name" value="MFS_1"/>
    <property type="match status" value="2"/>
</dbReference>
<evidence type="ECO:0000313" key="5">
    <source>
        <dbReference type="EMBL" id="PAA67530.1"/>
    </source>
</evidence>
<comment type="caution">
    <text evidence="5">The sequence shown here is derived from an EMBL/GenBank/DDBJ whole genome shotgun (WGS) entry which is preliminary data.</text>
</comment>
<dbReference type="InterPro" id="IPR050327">
    <property type="entry name" value="Proton-linked_MCT"/>
</dbReference>
<dbReference type="InterPro" id="IPR020846">
    <property type="entry name" value="MFS_dom"/>
</dbReference>
<keyword evidence="3" id="KW-0472">Membrane</keyword>
<comment type="subcellular location">
    <subcellularLocation>
        <location evidence="1">Membrane</location>
        <topology evidence="1">Multi-pass membrane protein</topology>
    </subcellularLocation>
</comment>
<dbReference type="PANTHER" id="PTHR11360:SF311">
    <property type="entry name" value="MAJOR FACILITATOR SUPERFAMILY (MFS) PROFILE DOMAIN-CONTAINING PROTEIN"/>
    <property type="match status" value="1"/>
</dbReference>
<feature type="transmembrane region" description="Helical" evidence="3">
    <location>
        <begin position="163"/>
        <end position="186"/>
    </location>
</feature>
<protein>
    <recommendedName>
        <fullName evidence="4">Major facilitator superfamily (MFS) profile domain-containing protein</fullName>
    </recommendedName>
</protein>
<feature type="transmembrane region" description="Helical" evidence="3">
    <location>
        <begin position="7"/>
        <end position="28"/>
    </location>
</feature>
<dbReference type="PROSITE" id="PS50850">
    <property type="entry name" value="MFS"/>
    <property type="match status" value="1"/>
</dbReference>
<dbReference type="GO" id="GO:0022857">
    <property type="term" value="F:transmembrane transporter activity"/>
    <property type="evidence" value="ECO:0007669"/>
    <property type="project" value="InterPro"/>
</dbReference>
<evidence type="ECO:0000256" key="1">
    <source>
        <dbReference type="ARBA" id="ARBA00004141"/>
    </source>
</evidence>
<evidence type="ECO:0000259" key="4">
    <source>
        <dbReference type="PROSITE" id="PS50850"/>
    </source>
</evidence>
<organism evidence="5 6">
    <name type="scientific">Macrostomum lignano</name>
    <dbReference type="NCBI Taxonomy" id="282301"/>
    <lineage>
        <taxon>Eukaryota</taxon>
        <taxon>Metazoa</taxon>
        <taxon>Spiralia</taxon>
        <taxon>Lophotrochozoa</taxon>
        <taxon>Platyhelminthes</taxon>
        <taxon>Rhabditophora</taxon>
        <taxon>Macrostomorpha</taxon>
        <taxon>Macrostomida</taxon>
        <taxon>Macrostomidae</taxon>
        <taxon>Macrostomum</taxon>
    </lineage>
</organism>
<keyword evidence="3" id="KW-0812">Transmembrane</keyword>
<dbReference type="STRING" id="282301.A0A267F173"/>
<dbReference type="SUPFAM" id="SSF103473">
    <property type="entry name" value="MFS general substrate transporter"/>
    <property type="match status" value="1"/>
</dbReference>
<keyword evidence="6" id="KW-1185">Reference proteome</keyword>
<feature type="transmembrane region" description="Helical" evidence="3">
    <location>
        <begin position="351"/>
        <end position="374"/>
    </location>
</feature>
<dbReference type="EMBL" id="NIVC01001476">
    <property type="protein sequence ID" value="PAA67530.1"/>
    <property type="molecule type" value="Genomic_DNA"/>
</dbReference>
<dbReference type="Gene3D" id="1.20.1250.20">
    <property type="entry name" value="MFS general substrate transporter like domains"/>
    <property type="match status" value="2"/>
</dbReference>
<feature type="compositionally biased region" description="Polar residues" evidence="2">
    <location>
        <begin position="245"/>
        <end position="256"/>
    </location>
</feature>
<sequence>MEITVDGPSACIVIVGAFLMQFIVIGYLKSAGILMREFQAYFNCSNTLILFVTSTTLSLINILSPLFSVLSRRVPLRWMVVTSGLTICLSMCLLYLAFSLPLWVACLGFCTGACLSACYSSVICKVNECFERRRDLANGICFAGSSAGAVAMPLVFTELADRYSVSGCCLLIGAYFLHLVIVGMLIPTSIVTQKHSDTDSQDAPKKVAPDAHGASFVGSSSQFGSRFGELAGCPTPSAKPGGARSRSSTGRYSCSDGQPGRQRQDSSARGRLASLSRSQRILTLIYIVATMLSNLGFTTQYVVYPLFLAEFAVPASTTAVLVAVSGLSDLVARVLTGCLSDRFSWWRKSSIAIFGMTIMGVVCIFTAFCSVSLTDPTNRTVLFAAYAVLAGASGGVYMSIVTSILVLFVGIVNLSIVHSIVCSSWTLSTFPGQTLLGYLKDRTGTFKYSFAIAGLCMICASVVLFLERLVTRDNVDVKDQEAFAGRLLPASDGCGGADGAGKNLVPTIRISEDACDESHVDHGIAEVANGNSNGEIRVEK</sequence>
<feature type="transmembrane region" description="Helical" evidence="3">
    <location>
        <begin position="76"/>
        <end position="96"/>
    </location>
</feature>
<accession>A0A267F173</accession>
<name>A0A267F173_9PLAT</name>
<feature type="transmembrane region" description="Helical" evidence="3">
    <location>
        <begin position="281"/>
        <end position="303"/>
    </location>
</feature>
<feature type="transmembrane region" description="Helical" evidence="3">
    <location>
        <begin position="102"/>
        <end position="124"/>
    </location>
</feature>
<gene>
    <name evidence="5" type="ORF">BOX15_Mlig004247g1</name>
</gene>
<feature type="transmembrane region" description="Helical" evidence="3">
    <location>
        <begin position="380"/>
        <end position="398"/>
    </location>
</feature>
<evidence type="ECO:0000313" key="6">
    <source>
        <dbReference type="Proteomes" id="UP000215902"/>
    </source>
</evidence>
<dbReference type="PANTHER" id="PTHR11360">
    <property type="entry name" value="MONOCARBOXYLATE TRANSPORTER"/>
    <property type="match status" value="1"/>
</dbReference>
<proteinExistence type="predicted"/>
<dbReference type="InterPro" id="IPR036259">
    <property type="entry name" value="MFS_trans_sf"/>
</dbReference>
<feature type="transmembrane region" description="Helical" evidence="3">
    <location>
        <begin position="405"/>
        <end position="428"/>
    </location>
</feature>
<feature type="transmembrane region" description="Helical" evidence="3">
    <location>
        <begin position="448"/>
        <end position="466"/>
    </location>
</feature>
<evidence type="ECO:0000256" key="3">
    <source>
        <dbReference type="SAM" id="Phobius"/>
    </source>
</evidence>
<feature type="region of interest" description="Disordered" evidence="2">
    <location>
        <begin position="235"/>
        <end position="271"/>
    </location>
</feature>
<feature type="transmembrane region" description="Helical" evidence="3">
    <location>
        <begin position="48"/>
        <end position="69"/>
    </location>
</feature>